<gene>
    <name evidence="1" type="ORF">GCM10007898_08250</name>
</gene>
<keyword evidence="2" id="KW-1185">Reference proteome</keyword>
<protein>
    <recommendedName>
        <fullName evidence="3">Antitoxin Xre/MbcA/ParS-like toxin-binding domain-containing protein</fullName>
    </recommendedName>
</protein>
<organism evidence="1 2">
    <name type="scientific">Dyella flagellata</name>
    <dbReference type="NCBI Taxonomy" id="1867833"/>
    <lineage>
        <taxon>Bacteria</taxon>
        <taxon>Pseudomonadati</taxon>
        <taxon>Pseudomonadota</taxon>
        <taxon>Gammaproteobacteria</taxon>
        <taxon>Lysobacterales</taxon>
        <taxon>Rhodanobacteraceae</taxon>
        <taxon>Dyella</taxon>
    </lineage>
</organism>
<name>A0ABQ5X9C7_9GAMM</name>
<evidence type="ECO:0000313" key="2">
    <source>
        <dbReference type="Proteomes" id="UP001156627"/>
    </source>
</evidence>
<sequence length="208" mass="23521">MDNLTLPAETILQLLQQLKEVTKKVQKATHSLRKPLLRAATGHDLAPIKLERDAFNEVRRLRQFLEEVEAADHPQLLENMHAVAKAQARSEADKQELVASGQVLPANAFAKKAGISRQAVNKGKQNGSYFALKPKGRELYYPIFLADSELRELGLDEALKILKDETSWSKWLFFTNRRGSLGNKTPLEALHDRAKEQVLNAARAYRDR</sequence>
<evidence type="ECO:0000313" key="1">
    <source>
        <dbReference type="EMBL" id="GLQ87259.1"/>
    </source>
</evidence>
<comment type="caution">
    <text evidence="1">The sequence shown here is derived from an EMBL/GenBank/DDBJ whole genome shotgun (WGS) entry which is preliminary data.</text>
</comment>
<dbReference type="RefSeq" id="WP_284330684.1">
    <property type="nucleotide sequence ID" value="NZ_BSOA01000003.1"/>
</dbReference>
<proteinExistence type="predicted"/>
<dbReference type="Proteomes" id="UP001156627">
    <property type="component" value="Unassembled WGS sequence"/>
</dbReference>
<accession>A0ABQ5X9C7</accession>
<reference evidence="2" key="1">
    <citation type="journal article" date="2019" name="Int. J. Syst. Evol. Microbiol.">
        <title>The Global Catalogue of Microorganisms (GCM) 10K type strain sequencing project: providing services to taxonomists for standard genome sequencing and annotation.</title>
        <authorList>
            <consortium name="The Broad Institute Genomics Platform"/>
            <consortium name="The Broad Institute Genome Sequencing Center for Infectious Disease"/>
            <person name="Wu L."/>
            <person name="Ma J."/>
        </authorList>
    </citation>
    <scope>NUCLEOTIDE SEQUENCE [LARGE SCALE GENOMIC DNA]</scope>
    <source>
        <strain evidence="2">NBRC 111981</strain>
    </source>
</reference>
<dbReference type="EMBL" id="BSOA01000003">
    <property type="protein sequence ID" value="GLQ87259.1"/>
    <property type="molecule type" value="Genomic_DNA"/>
</dbReference>
<evidence type="ECO:0008006" key="3">
    <source>
        <dbReference type="Google" id="ProtNLM"/>
    </source>
</evidence>